<comment type="caution">
    <text evidence="2">The sequence shown here is derived from an EMBL/GenBank/DDBJ whole genome shotgun (WGS) entry which is preliminary data.</text>
</comment>
<protein>
    <submittedName>
        <fullName evidence="2">DUF296 domain-containing protein</fullName>
    </submittedName>
</protein>
<dbReference type="RefSeq" id="WP_132400882.1">
    <property type="nucleotide sequence ID" value="NZ_SMKA01000004.1"/>
</dbReference>
<accession>A0A4R4QIE7</accession>
<dbReference type="Proteomes" id="UP000295075">
    <property type="component" value="Unassembled WGS sequence"/>
</dbReference>
<dbReference type="OrthoDB" id="5067836at2"/>
<organism evidence="2 3">
    <name type="scientific">Kribbella albertanoniae</name>
    <dbReference type="NCBI Taxonomy" id="1266829"/>
    <lineage>
        <taxon>Bacteria</taxon>
        <taxon>Bacillati</taxon>
        <taxon>Actinomycetota</taxon>
        <taxon>Actinomycetes</taxon>
        <taxon>Propionibacteriales</taxon>
        <taxon>Kribbellaceae</taxon>
        <taxon>Kribbella</taxon>
    </lineage>
</organism>
<dbReference type="Gene3D" id="3.30.1330.80">
    <property type="entry name" value="Hypothetical protein, similar to alpha- acetolactate decarboxylase, domain 2"/>
    <property type="match status" value="1"/>
</dbReference>
<dbReference type="AlphaFoldDB" id="A0A4R4QIE7"/>
<proteinExistence type="predicted"/>
<evidence type="ECO:0000313" key="2">
    <source>
        <dbReference type="EMBL" id="TDC34992.1"/>
    </source>
</evidence>
<evidence type="ECO:0000313" key="3">
    <source>
        <dbReference type="Proteomes" id="UP000295075"/>
    </source>
</evidence>
<evidence type="ECO:0000259" key="1">
    <source>
        <dbReference type="PROSITE" id="PS51742"/>
    </source>
</evidence>
<gene>
    <name evidence="2" type="ORF">E1261_02085</name>
</gene>
<feature type="domain" description="PPC" evidence="1">
    <location>
        <begin position="6"/>
        <end position="152"/>
    </location>
</feature>
<keyword evidence="3" id="KW-1185">Reference proteome</keyword>
<reference evidence="2 3" key="1">
    <citation type="submission" date="2019-03" db="EMBL/GenBank/DDBJ databases">
        <title>Draft genome sequences of novel Actinobacteria.</title>
        <authorList>
            <person name="Sahin N."/>
            <person name="Ay H."/>
            <person name="Saygin H."/>
        </authorList>
    </citation>
    <scope>NUCLEOTIDE SEQUENCE [LARGE SCALE GENOMIC DNA]</scope>
    <source>
        <strain evidence="2 3">JCM 30547</strain>
    </source>
</reference>
<dbReference type="EMBL" id="SMKA01000004">
    <property type="protein sequence ID" value="TDC34992.1"/>
    <property type="molecule type" value="Genomic_DNA"/>
</dbReference>
<name>A0A4R4QIE7_9ACTN</name>
<dbReference type="InterPro" id="IPR005175">
    <property type="entry name" value="PPC_dom"/>
</dbReference>
<dbReference type="Pfam" id="PF03479">
    <property type="entry name" value="PCC"/>
    <property type="match status" value="1"/>
</dbReference>
<dbReference type="PROSITE" id="PS51742">
    <property type="entry name" value="PPC"/>
    <property type="match status" value="1"/>
</dbReference>
<sequence>MRAAELTMGRTFAVHFDHGDDFYTALAEFCAEHDVRQGFIPMFIAGMREVQLVGTCEKLENPDAPVWSSVHLENVEAVGGGTLAYDEESATVLPHIHVSVGLKAQSAAAHTSHLLGAKIQFLAEMYVVEVSGPQFSRQRNPDLYDVPLLNFGSTEVSPRPNQ</sequence>
<dbReference type="SUPFAM" id="SSF117856">
    <property type="entry name" value="AF0104/ALDC/Ptd012-like"/>
    <property type="match status" value="1"/>
</dbReference>
<dbReference type="CDD" id="cd11378">
    <property type="entry name" value="DUF296"/>
    <property type="match status" value="1"/>
</dbReference>